<dbReference type="RefSeq" id="WP_109389930.1">
    <property type="nucleotide sequence ID" value="NZ_QETF01000025.1"/>
</dbReference>
<dbReference type="Pfam" id="PF07310">
    <property type="entry name" value="PAS_5"/>
    <property type="match status" value="1"/>
</dbReference>
<protein>
    <submittedName>
        <fullName evidence="1">PAS domain-containing protein</fullName>
    </submittedName>
</protein>
<proteinExistence type="predicted"/>
<evidence type="ECO:0000313" key="2">
    <source>
        <dbReference type="Proteomes" id="UP000245293"/>
    </source>
</evidence>
<dbReference type="EMBL" id="QETF01000025">
    <property type="protein sequence ID" value="PWG15712.1"/>
    <property type="molecule type" value="Genomic_DNA"/>
</dbReference>
<dbReference type="Proteomes" id="UP000245293">
    <property type="component" value="Unassembled WGS sequence"/>
</dbReference>
<comment type="caution">
    <text evidence="1">The sequence shown here is derived from an EMBL/GenBank/DDBJ whole genome shotgun (WGS) entry which is preliminary data.</text>
</comment>
<organism evidence="1 2">
    <name type="scientific">Salibaculum griseiflavum</name>
    <dbReference type="NCBI Taxonomy" id="1914409"/>
    <lineage>
        <taxon>Bacteria</taxon>
        <taxon>Pseudomonadati</taxon>
        <taxon>Pseudomonadota</taxon>
        <taxon>Alphaproteobacteria</taxon>
        <taxon>Rhodobacterales</taxon>
        <taxon>Roseobacteraceae</taxon>
        <taxon>Salibaculum</taxon>
    </lineage>
</organism>
<dbReference type="InterPro" id="IPR009922">
    <property type="entry name" value="DUF1457"/>
</dbReference>
<name>A0A2V1P319_9RHOB</name>
<dbReference type="OrthoDB" id="8478628at2"/>
<keyword evidence="2" id="KW-1185">Reference proteome</keyword>
<dbReference type="AlphaFoldDB" id="A0A2V1P319"/>
<evidence type="ECO:0000313" key="1">
    <source>
        <dbReference type="EMBL" id="PWG15712.1"/>
    </source>
</evidence>
<gene>
    <name evidence="1" type="ORF">DFK10_15420</name>
</gene>
<reference evidence="2" key="1">
    <citation type="submission" date="2018-05" db="EMBL/GenBank/DDBJ databases">
        <authorList>
            <person name="Du Z."/>
            <person name="Wang X."/>
        </authorList>
    </citation>
    <scope>NUCLEOTIDE SEQUENCE [LARGE SCALE GENOMIC DNA]</scope>
    <source>
        <strain evidence="2">WDS4C29</strain>
    </source>
</reference>
<sequence>MKRASDSTDSDFTVTNPTALVDLQAYWHSLAPDGRIPRRSDLDPACLGELIEDAMIVERVAPGVARMRVAGQRIAALVGAEPRGMPLSVLFEAADRGRLATQVEIAFKMPSIVELPLEGVRGLGRPALSARLLLLPMRDEFDRVSRCLGAMVADGRVGRAPRQFKLCAEDRIRHEPLHLDPPETARAPFAKGRPALRLVVDNA</sequence>
<accession>A0A2V1P319</accession>